<feature type="region of interest" description="Disordered" evidence="1">
    <location>
        <begin position="127"/>
        <end position="146"/>
    </location>
</feature>
<name>A0A1V3C3W5_9ACTN</name>
<evidence type="ECO:0000313" key="3">
    <source>
        <dbReference type="EMBL" id="OOC55477.1"/>
    </source>
</evidence>
<evidence type="ECO:0000256" key="1">
    <source>
        <dbReference type="SAM" id="MobiDB-lite"/>
    </source>
</evidence>
<proteinExistence type="predicted"/>
<gene>
    <name evidence="3" type="ORF">NOSIN_18015</name>
</gene>
<keyword evidence="4" id="KW-1185">Reference proteome</keyword>
<sequence>MGDGLMEGPNPTTHYSTTTRVAAIVWIVIAVLLLLDVVLRGEGRQAWIAGALLATTVSATYLVWLRPRVVSTERGLRVVNPLRETFVPWAAVLWVDVTDVLRVHTPNRVVRSWPLRETKRQRVRDNMRRDSGYLDPDAGDEDPAGMRPVNLAARQLRQDAERYKTRPLSGPIRDVDEAGPAALGAEDEPQTMVPLEVIVVIAATAVLLVAVFLLA</sequence>
<feature type="transmembrane region" description="Helical" evidence="2">
    <location>
        <begin position="193"/>
        <end position="214"/>
    </location>
</feature>
<dbReference type="OrthoDB" id="3819655at2"/>
<reference evidence="4" key="1">
    <citation type="submission" date="2016-08" db="EMBL/GenBank/DDBJ databases">
        <authorList>
            <person name="Tokovenko B."/>
            <person name="Kalinowski J."/>
        </authorList>
    </citation>
    <scope>NUCLEOTIDE SEQUENCE [LARGE SCALE GENOMIC DNA]</scope>
    <source>
        <strain evidence="4">UTMC102</strain>
    </source>
</reference>
<feature type="transmembrane region" description="Helical" evidence="2">
    <location>
        <begin position="46"/>
        <end position="64"/>
    </location>
</feature>
<keyword evidence="2" id="KW-0812">Transmembrane</keyword>
<feature type="transmembrane region" description="Helical" evidence="2">
    <location>
        <begin position="20"/>
        <end position="39"/>
    </location>
</feature>
<evidence type="ECO:0000313" key="4">
    <source>
        <dbReference type="Proteomes" id="UP000189004"/>
    </source>
</evidence>
<dbReference type="STRING" id="501010.NOSIN_18015"/>
<dbReference type="Proteomes" id="UP000189004">
    <property type="component" value="Unassembled WGS sequence"/>
</dbReference>
<protein>
    <recommendedName>
        <fullName evidence="5">PH domain-containing protein</fullName>
    </recommendedName>
</protein>
<evidence type="ECO:0000256" key="2">
    <source>
        <dbReference type="SAM" id="Phobius"/>
    </source>
</evidence>
<dbReference type="EMBL" id="MCOK01000001">
    <property type="protein sequence ID" value="OOC55477.1"/>
    <property type="molecule type" value="Genomic_DNA"/>
</dbReference>
<keyword evidence="2" id="KW-0472">Membrane</keyword>
<dbReference type="AlphaFoldDB" id="A0A1V3C3W5"/>
<comment type="caution">
    <text evidence="3">The sequence shown here is derived from an EMBL/GenBank/DDBJ whole genome shotgun (WGS) entry which is preliminary data.</text>
</comment>
<organism evidence="3 4">
    <name type="scientific">Nocardiopsis sinuspersici</name>
    <dbReference type="NCBI Taxonomy" id="501010"/>
    <lineage>
        <taxon>Bacteria</taxon>
        <taxon>Bacillati</taxon>
        <taxon>Actinomycetota</taxon>
        <taxon>Actinomycetes</taxon>
        <taxon>Streptosporangiales</taxon>
        <taxon>Nocardiopsidaceae</taxon>
        <taxon>Nocardiopsis</taxon>
    </lineage>
</organism>
<evidence type="ECO:0008006" key="5">
    <source>
        <dbReference type="Google" id="ProtNLM"/>
    </source>
</evidence>
<dbReference type="RefSeq" id="WP_077691908.1">
    <property type="nucleotide sequence ID" value="NZ_MCOK01000001.1"/>
</dbReference>
<accession>A0A1V3C3W5</accession>
<keyword evidence="2" id="KW-1133">Transmembrane helix</keyword>